<keyword evidence="2" id="KW-1133">Transmembrane helix</keyword>
<dbReference type="PANTHER" id="PTHR16311:SF3">
    <property type="entry name" value="THROMBOSPONDIN TYPE-1 DOMAIN-CONTAINING PROTEIN 1"/>
    <property type="match status" value="1"/>
</dbReference>
<reference evidence="3" key="1">
    <citation type="journal article" name="BMC Genomics">
        <title>Long-read sequencing and de novo genome assembly of marine medaka (Oryzias melastigma).</title>
        <authorList>
            <person name="Liang P."/>
            <person name="Saqib H.S.A."/>
            <person name="Ni X."/>
            <person name="Shen Y."/>
        </authorList>
    </citation>
    <scope>NUCLEOTIDE SEQUENCE</scope>
    <source>
        <strain evidence="3">Bigg-433</strain>
    </source>
</reference>
<evidence type="ECO:0000256" key="2">
    <source>
        <dbReference type="SAM" id="Phobius"/>
    </source>
</evidence>
<sequence length="419" mass="45082">MIKEQSLCSLEDCAVSPSPSPSPRPVPVGVTSLGGNMIVILGISLCLSVIMATVVVTVWRRFCQTPQCSSVRRGSIHSPGGRKLSDEASICGHSLQRPSLSDCPGSSGGVAVPADTHYRGNQPLSQYKLAQQQLKEMKRKGLKEATQLYHVSSSPVHDTAVEKSPSSSAVLSHGEFAQSASPLSLQDNDDHVCVATPLSKLPAQPSRITPDRLSPKVMLVPGPPVSARTSRGNSKWHDRTADWVEMVGRSAPMGLMGGGDADGAKNPNFRRTSSFSDTKFYATSAAQSRQFRERSMTQVGFRTLPEGSCWSKGGWERQPHRPYPIPENGVSEWTRANTHRSDQKKLWLHSAASSHNPERKNTGTNTNSFPASESVDFSGTVERKKGGEPVGGSRDSGIGGPATKPTRSHGTNRSEYRSG</sequence>
<dbReference type="PANTHER" id="PTHR16311">
    <property type="entry name" value="THROMBOSPONDIN TYPE I DOMAIN-CONTAINING 1"/>
    <property type="match status" value="1"/>
</dbReference>
<keyword evidence="2" id="KW-0812">Transmembrane</keyword>
<protein>
    <submittedName>
        <fullName evidence="3">Thrombospondin type-1 domain-containing protein 1</fullName>
    </submittedName>
</protein>
<gene>
    <name evidence="3" type="ORF">FQA47_021134</name>
</gene>
<feature type="region of interest" description="Disordered" evidence="1">
    <location>
        <begin position="203"/>
        <end position="236"/>
    </location>
</feature>
<feature type="region of interest" description="Disordered" evidence="1">
    <location>
        <begin position="312"/>
        <end position="419"/>
    </location>
</feature>
<comment type="caution">
    <text evidence="3">The sequence shown here is derived from an EMBL/GenBank/DDBJ whole genome shotgun (WGS) entry which is preliminary data.</text>
</comment>
<accession>A0A834F405</accession>
<keyword evidence="2" id="KW-0472">Membrane</keyword>
<dbReference type="EMBL" id="WKFB01000545">
    <property type="protein sequence ID" value="KAF6719956.1"/>
    <property type="molecule type" value="Genomic_DNA"/>
</dbReference>
<evidence type="ECO:0000313" key="3">
    <source>
        <dbReference type="EMBL" id="KAF6719956.1"/>
    </source>
</evidence>
<dbReference type="GO" id="GO:0071944">
    <property type="term" value="C:cell periphery"/>
    <property type="evidence" value="ECO:0007669"/>
    <property type="project" value="TreeGrafter"/>
</dbReference>
<evidence type="ECO:0000313" key="4">
    <source>
        <dbReference type="Proteomes" id="UP000646548"/>
    </source>
</evidence>
<name>A0A834F405_ORYME</name>
<dbReference type="Proteomes" id="UP000646548">
    <property type="component" value="Unassembled WGS sequence"/>
</dbReference>
<evidence type="ECO:0000256" key="1">
    <source>
        <dbReference type="SAM" id="MobiDB-lite"/>
    </source>
</evidence>
<proteinExistence type="predicted"/>
<feature type="transmembrane region" description="Helical" evidence="2">
    <location>
        <begin position="37"/>
        <end position="59"/>
    </location>
</feature>
<feature type="compositionally biased region" description="Polar residues" evidence="1">
    <location>
        <begin position="362"/>
        <end position="377"/>
    </location>
</feature>
<dbReference type="AlphaFoldDB" id="A0A834F405"/>
<organism evidence="3 4">
    <name type="scientific">Oryzias melastigma</name>
    <name type="common">Marine medaka</name>
    <dbReference type="NCBI Taxonomy" id="30732"/>
    <lineage>
        <taxon>Eukaryota</taxon>
        <taxon>Metazoa</taxon>
        <taxon>Chordata</taxon>
        <taxon>Craniata</taxon>
        <taxon>Vertebrata</taxon>
        <taxon>Euteleostomi</taxon>
        <taxon>Actinopterygii</taxon>
        <taxon>Neopterygii</taxon>
        <taxon>Teleostei</taxon>
        <taxon>Neoteleostei</taxon>
        <taxon>Acanthomorphata</taxon>
        <taxon>Ovalentaria</taxon>
        <taxon>Atherinomorphae</taxon>
        <taxon>Beloniformes</taxon>
        <taxon>Adrianichthyidae</taxon>
        <taxon>Oryziinae</taxon>
        <taxon>Oryzias</taxon>
    </lineage>
</organism>
<dbReference type="InterPro" id="IPR038877">
    <property type="entry name" value="THSD1"/>
</dbReference>